<organism evidence="1 2">
    <name type="scientific">Trifolium medium</name>
    <dbReference type="NCBI Taxonomy" id="97028"/>
    <lineage>
        <taxon>Eukaryota</taxon>
        <taxon>Viridiplantae</taxon>
        <taxon>Streptophyta</taxon>
        <taxon>Embryophyta</taxon>
        <taxon>Tracheophyta</taxon>
        <taxon>Spermatophyta</taxon>
        <taxon>Magnoliopsida</taxon>
        <taxon>eudicotyledons</taxon>
        <taxon>Gunneridae</taxon>
        <taxon>Pentapetalae</taxon>
        <taxon>rosids</taxon>
        <taxon>fabids</taxon>
        <taxon>Fabales</taxon>
        <taxon>Fabaceae</taxon>
        <taxon>Papilionoideae</taxon>
        <taxon>50 kb inversion clade</taxon>
        <taxon>NPAAA clade</taxon>
        <taxon>Hologalegina</taxon>
        <taxon>IRL clade</taxon>
        <taxon>Trifolieae</taxon>
        <taxon>Trifolium</taxon>
    </lineage>
</organism>
<keyword evidence="2" id="KW-1185">Reference proteome</keyword>
<dbReference type="Proteomes" id="UP000265520">
    <property type="component" value="Unassembled WGS sequence"/>
</dbReference>
<proteinExistence type="predicted"/>
<reference evidence="1 2" key="1">
    <citation type="journal article" date="2018" name="Front. Plant Sci.">
        <title>Red Clover (Trifolium pratense) and Zigzag Clover (T. medium) - A Picture of Genomic Similarities and Differences.</title>
        <authorList>
            <person name="Dluhosova J."/>
            <person name="Istvanek J."/>
            <person name="Nedelnik J."/>
            <person name="Repkova J."/>
        </authorList>
    </citation>
    <scope>NUCLEOTIDE SEQUENCE [LARGE SCALE GENOMIC DNA]</scope>
    <source>
        <strain evidence="2">cv. 10/8</strain>
        <tissue evidence="1">Leaf</tissue>
    </source>
</reference>
<evidence type="ECO:0000313" key="2">
    <source>
        <dbReference type="Proteomes" id="UP000265520"/>
    </source>
</evidence>
<dbReference type="EMBL" id="LXQA010143268">
    <property type="protein sequence ID" value="MCI24734.1"/>
    <property type="molecule type" value="Genomic_DNA"/>
</dbReference>
<name>A0A392QLI6_9FABA</name>
<evidence type="ECO:0000313" key="1">
    <source>
        <dbReference type="EMBL" id="MCI24734.1"/>
    </source>
</evidence>
<protein>
    <submittedName>
        <fullName evidence="1">Uncharacterized protein</fullName>
    </submittedName>
</protein>
<sequence>VMITDTVMAMTTDTVIMATATDLQFLLMTLQKMSTTTILMNMATTLTIMMKTTQKMHTIILMKITFTITATKVLPNHFSVNQKTSQRRSGT</sequence>
<accession>A0A392QLI6</accession>
<feature type="non-terminal residue" evidence="1">
    <location>
        <position position="1"/>
    </location>
</feature>
<dbReference type="AlphaFoldDB" id="A0A392QLI6"/>
<comment type="caution">
    <text evidence="1">The sequence shown here is derived from an EMBL/GenBank/DDBJ whole genome shotgun (WGS) entry which is preliminary data.</text>
</comment>